<keyword evidence="2 5" id="KW-0808">Transferase</keyword>
<protein>
    <submittedName>
        <fullName evidence="8">16S rRNA methyltransferase RsmB/F, putative</fullName>
    </submittedName>
</protein>
<feature type="binding site" evidence="5">
    <location>
        <position position="4"/>
    </location>
    <ligand>
        <name>S-adenosyl-L-methionine</name>
        <dbReference type="ChEBI" id="CHEBI:59789"/>
    </ligand>
</feature>
<feature type="binding site" evidence="5">
    <location>
        <position position="32"/>
    </location>
    <ligand>
        <name>S-adenosyl-L-methionine</name>
        <dbReference type="ChEBI" id="CHEBI:59789"/>
    </ligand>
</feature>
<feature type="domain" description="SAM-dependent MTase RsmB/NOP-type" evidence="7">
    <location>
        <begin position="1"/>
        <end position="325"/>
    </location>
</feature>
<dbReference type="EMBL" id="LR877156">
    <property type="protein sequence ID" value="CAD2218841.1"/>
    <property type="molecule type" value="Genomic_DNA"/>
</dbReference>
<accession>A0A7G2CIR3</accession>
<dbReference type="AlphaFoldDB" id="A0A7G2CIR3"/>
<dbReference type="InterPro" id="IPR023267">
    <property type="entry name" value="RCMT"/>
</dbReference>
<keyword evidence="4 5" id="KW-0694">RNA-binding</keyword>
<reference evidence="8 9" key="1">
    <citation type="submission" date="2020-08" db="EMBL/GenBank/DDBJ databases">
        <authorList>
            <person name="Newling K."/>
            <person name="Davey J."/>
            <person name="Forrester S."/>
        </authorList>
    </citation>
    <scope>NUCLEOTIDE SEQUENCE [LARGE SCALE GENOMIC DNA]</scope>
    <source>
        <strain evidence="9">Crithidia deanei Carvalho (ATCC PRA-265)</strain>
    </source>
</reference>
<feature type="region of interest" description="Disordered" evidence="6">
    <location>
        <begin position="139"/>
        <end position="159"/>
    </location>
</feature>
<evidence type="ECO:0000256" key="2">
    <source>
        <dbReference type="ARBA" id="ARBA00022679"/>
    </source>
</evidence>
<dbReference type="PROSITE" id="PS51686">
    <property type="entry name" value="SAM_MT_RSMB_NOP"/>
    <property type="match status" value="1"/>
</dbReference>
<dbReference type="SUPFAM" id="SSF53335">
    <property type="entry name" value="S-adenosyl-L-methionine-dependent methyltransferases"/>
    <property type="match status" value="1"/>
</dbReference>
<evidence type="ECO:0000313" key="9">
    <source>
        <dbReference type="Proteomes" id="UP000515908"/>
    </source>
</evidence>
<dbReference type="Pfam" id="PF01189">
    <property type="entry name" value="Methyltr_RsmB-F"/>
    <property type="match status" value="1"/>
</dbReference>
<gene>
    <name evidence="8" type="ORF">ADEAN_000633400</name>
</gene>
<dbReference type="GO" id="GO:0008173">
    <property type="term" value="F:RNA methyltransferase activity"/>
    <property type="evidence" value="ECO:0007669"/>
    <property type="project" value="InterPro"/>
</dbReference>
<evidence type="ECO:0000256" key="1">
    <source>
        <dbReference type="ARBA" id="ARBA00022603"/>
    </source>
</evidence>
<keyword evidence="3 5" id="KW-0949">S-adenosyl-L-methionine</keyword>
<dbReference type="Proteomes" id="UP000515908">
    <property type="component" value="Chromosome 12"/>
</dbReference>
<name>A0A7G2CIR3_9TRYP</name>
<organism evidence="8 9">
    <name type="scientific">Angomonas deanei</name>
    <dbReference type="NCBI Taxonomy" id="59799"/>
    <lineage>
        <taxon>Eukaryota</taxon>
        <taxon>Discoba</taxon>
        <taxon>Euglenozoa</taxon>
        <taxon>Kinetoplastea</taxon>
        <taxon>Metakinetoplastina</taxon>
        <taxon>Trypanosomatida</taxon>
        <taxon>Trypanosomatidae</taxon>
        <taxon>Strigomonadinae</taxon>
        <taxon>Angomonas</taxon>
    </lineage>
</organism>
<dbReference type="OrthoDB" id="435282at2759"/>
<comment type="caution">
    <text evidence="5">Lacks conserved residue(s) required for the propagation of feature annotation.</text>
</comment>
<dbReference type="InterPro" id="IPR049560">
    <property type="entry name" value="MeTrfase_RsmB-F_NOP2_cat"/>
</dbReference>
<dbReference type="PANTHER" id="PTHR22807">
    <property type="entry name" value="NOP2 YEAST -RELATED NOL1/NOP2/FMU SUN DOMAIN-CONTAINING"/>
    <property type="match status" value="1"/>
</dbReference>
<evidence type="ECO:0000256" key="4">
    <source>
        <dbReference type="ARBA" id="ARBA00022884"/>
    </source>
</evidence>
<evidence type="ECO:0000256" key="5">
    <source>
        <dbReference type="PROSITE-ProRule" id="PRU01023"/>
    </source>
</evidence>
<dbReference type="VEuPathDB" id="TriTrypDB:ADEAN_000633400"/>
<feature type="compositionally biased region" description="Basic and acidic residues" evidence="6">
    <location>
        <begin position="74"/>
        <end position="87"/>
    </location>
</feature>
<feature type="region of interest" description="Disordered" evidence="6">
    <location>
        <begin position="64"/>
        <end position="95"/>
    </location>
</feature>
<sequence>MALERDERRYEVLSRRVALAGAADHVNCVHTDFFDLNSQDRDAAEAILLDPSCSSSGVVTRVDISVNENNNNKRSRDNKNENEDTSFKKSRPVVEETPEEKLLKLQTEHNVTLWEGASTAALSLEDMLLQQEKELKKVQHQFEKESKTNNNNNNENDEIEKIIEVENANPEEEYTPTDDMERVLKLAHLQKKLLTHALLSFENCRTVVYSTCSIHEEEDELVVLQVLMDERVRERGWQLSHILPKSWESRGREAAYLTEHKSEEVEKIKSDLLSSCENNDTNKEEEVKKRKKWFKESLESLKKTIRCDPAKDKTNGFYVARFDRELPSS</sequence>
<keyword evidence="9" id="KW-1185">Reference proteome</keyword>
<dbReference type="InterPro" id="IPR029063">
    <property type="entry name" value="SAM-dependent_MTases_sf"/>
</dbReference>
<feature type="active site" description="Nucleophile" evidence="5">
    <location>
        <position position="212"/>
    </location>
</feature>
<evidence type="ECO:0000256" key="6">
    <source>
        <dbReference type="SAM" id="MobiDB-lite"/>
    </source>
</evidence>
<dbReference type="Gene3D" id="3.40.50.150">
    <property type="entry name" value="Vaccinia Virus protein VP39"/>
    <property type="match status" value="2"/>
</dbReference>
<dbReference type="GO" id="GO:0070475">
    <property type="term" value="P:rRNA base methylation"/>
    <property type="evidence" value="ECO:0007669"/>
    <property type="project" value="TreeGrafter"/>
</dbReference>
<dbReference type="GO" id="GO:0005730">
    <property type="term" value="C:nucleolus"/>
    <property type="evidence" value="ECO:0007669"/>
    <property type="project" value="TreeGrafter"/>
</dbReference>
<dbReference type="PANTHER" id="PTHR22807:SF4">
    <property type="entry name" value="28S RRNA (CYTOSINE-C(5))-METHYLTRANSFERASE"/>
    <property type="match status" value="1"/>
</dbReference>
<comment type="similarity">
    <text evidence="5">Belongs to the class I-like SAM-binding methyltransferase superfamily. RsmB/NOP family.</text>
</comment>
<dbReference type="GO" id="GO:0003723">
    <property type="term" value="F:RNA binding"/>
    <property type="evidence" value="ECO:0007669"/>
    <property type="project" value="UniProtKB-UniRule"/>
</dbReference>
<evidence type="ECO:0000259" key="7">
    <source>
        <dbReference type="PROSITE" id="PS51686"/>
    </source>
</evidence>
<proteinExistence type="inferred from homology"/>
<keyword evidence="1 5" id="KW-0489">Methyltransferase</keyword>
<dbReference type="InterPro" id="IPR001678">
    <property type="entry name" value="MeTrfase_RsmB-F_NOP2_dom"/>
</dbReference>
<feature type="binding site" evidence="5">
    <location>
        <position position="50"/>
    </location>
    <ligand>
        <name>S-adenosyl-L-methionine</name>
        <dbReference type="ChEBI" id="CHEBI:59789"/>
    </ligand>
</feature>
<evidence type="ECO:0000256" key="3">
    <source>
        <dbReference type="ARBA" id="ARBA00022691"/>
    </source>
</evidence>
<evidence type="ECO:0000313" key="8">
    <source>
        <dbReference type="EMBL" id="CAD2218841.1"/>
    </source>
</evidence>